<dbReference type="PANTHER" id="PTHR37841:SF1">
    <property type="entry name" value="DUF3298 DOMAIN-CONTAINING PROTEIN"/>
    <property type="match status" value="1"/>
</dbReference>
<dbReference type="PANTHER" id="PTHR37841">
    <property type="entry name" value="GLR2918 PROTEIN"/>
    <property type="match status" value="1"/>
</dbReference>
<reference evidence="2 3" key="1">
    <citation type="submission" date="2018-06" db="EMBL/GenBank/DDBJ databases">
        <authorList>
            <consortium name="Pathogen Informatics"/>
            <person name="Doyle S."/>
        </authorList>
    </citation>
    <scope>NUCLEOTIDE SEQUENCE [LARGE SCALE GENOMIC DNA]</scope>
    <source>
        <strain evidence="2 3">NCTC11388</strain>
    </source>
</reference>
<dbReference type="InterPro" id="IPR032774">
    <property type="entry name" value="WG_beta_rep"/>
</dbReference>
<evidence type="ECO:0000256" key="1">
    <source>
        <dbReference type="SAM" id="SignalP"/>
    </source>
</evidence>
<dbReference type="Proteomes" id="UP000254893">
    <property type="component" value="Unassembled WGS sequence"/>
</dbReference>
<evidence type="ECO:0000313" key="2">
    <source>
        <dbReference type="EMBL" id="SUJ30547.1"/>
    </source>
</evidence>
<accession>A0A380CVS0</accession>
<proteinExistence type="predicted"/>
<keyword evidence="1" id="KW-0732">Signal</keyword>
<protein>
    <submittedName>
        <fullName evidence="2">GLPGLI family protein</fullName>
    </submittedName>
</protein>
<sequence>MKRINITLAALLVFCTTTFAQSKKMFRIDYSSFSQEEADNSQDNEQEIIFQGWVNKDFIRFYVHGEDPTVQLTNKKTGSSTILYPGLKQFGTIYGENEAPADHNFDDLNIQYVAGKQKTIAGYTCKLAQINASEDTDGAYSLEIWYTEQIPSIYWGDYEFLKKLPGAALSMSVMGSGFIANKIVQEDVSETLLTIPQDYTEMEEIAEEAVEPESLGEGVYQYTDEASGLYGLRDEEGNVITQPKFTSILHFYDGNAVASDANYNYGTIDPKGNIVIPFIYSFMSYDANTEQFLFSKEDKFGLMDKNGKVLIDAKYEMLSFFEHGTAIFQQNGKSGLIDEQGKQIIPANYGYIADRNETHFIAVEGELYSLYTIKDQKRLGGNIQFIGTTEDPNIFLAQKGDKYGFLDQNGKVMIPFKYAYATGFSNGVAYVAMDADMEDLFLINTKDERVEEEK</sequence>
<evidence type="ECO:0000313" key="3">
    <source>
        <dbReference type="Proteomes" id="UP000254893"/>
    </source>
</evidence>
<feature type="chain" id="PRO_5017070046" evidence="1">
    <location>
        <begin position="21"/>
        <end position="454"/>
    </location>
</feature>
<dbReference type="AlphaFoldDB" id="A0A380CVS0"/>
<dbReference type="EMBL" id="UGYW01000002">
    <property type="protein sequence ID" value="SUJ30547.1"/>
    <property type="molecule type" value="Genomic_DNA"/>
</dbReference>
<name>A0A380CVS0_SPHSI</name>
<feature type="signal peptide" evidence="1">
    <location>
        <begin position="1"/>
        <end position="20"/>
    </location>
</feature>
<organism evidence="2 3">
    <name type="scientific">Sphingobacterium spiritivorum</name>
    <name type="common">Flavobacterium spiritivorum</name>
    <dbReference type="NCBI Taxonomy" id="258"/>
    <lineage>
        <taxon>Bacteria</taxon>
        <taxon>Pseudomonadati</taxon>
        <taxon>Bacteroidota</taxon>
        <taxon>Sphingobacteriia</taxon>
        <taxon>Sphingobacteriales</taxon>
        <taxon>Sphingobacteriaceae</taxon>
        <taxon>Sphingobacterium</taxon>
    </lineage>
</organism>
<gene>
    <name evidence="2" type="ORF">NCTC11388_04794</name>
</gene>
<dbReference type="RefSeq" id="WP_115171896.1">
    <property type="nucleotide sequence ID" value="NZ_UGYW01000002.1"/>
</dbReference>
<dbReference type="Pfam" id="PF14903">
    <property type="entry name" value="WG_beta_rep"/>
    <property type="match status" value="5"/>
</dbReference>